<evidence type="ECO:0000256" key="6">
    <source>
        <dbReference type="ARBA" id="ARBA00022989"/>
    </source>
</evidence>
<organism evidence="13">
    <name type="scientific">freshwater metagenome</name>
    <dbReference type="NCBI Taxonomy" id="449393"/>
    <lineage>
        <taxon>unclassified sequences</taxon>
        <taxon>metagenomes</taxon>
        <taxon>ecological metagenomes</taxon>
    </lineage>
</organism>
<comment type="similarity">
    <text evidence="2">Belongs to the DsbB family. BdbC subfamily.</text>
</comment>
<dbReference type="EMBL" id="CAEZTG010000189">
    <property type="protein sequence ID" value="CAB4578473.1"/>
    <property type="molecule type" value="Genomic_DNA"/>
</dbReference>
<gene>
    <name evidence="13" type="ORF">UFOPK1495_00618</name>
    <name evidence="15" type="ORF">UFOPK1603_01592</name>
    <name evidence="14" type="ORF">UFOPK1711_00399</name>
    <name evidence="16" type="ORF">UFOPK2143_00594</name>
    <name evidence="17" type="ORF">UFOPK2350_00389</name>
</gene>
<keyword evidence="11" id="KW-0676">Redox-active center</keyword>
<keyword evidence="5" id="KW-0249">Electron transport</keyword>
<evidence type="ECO:0000256" key="7">
    <source>
        <dbReference type="ARBA" id="ARBA00023002"/>
    </source>
</evidence>
<dbReference type="EMBL" id="CAEZVV010000023">
    <property type="protein sequence ID" value="CAB4640390.1"/>
    <property type="molecule type" value="Genomic_DNA"/>
</dbReference>
<protein>
    <submittedName>
        <fullName evidence="13">Unannotated protein</fullName>
    </submittedName>
</protein>
<name>A0A6J6CC16_9ZZZZ</name>
<accession>A0A6J6CC16</accession>
<dbReference type="EMBL" id="CAEZTR010000016">
    <property type="protein sequence ID" value="CAB4569242.1"/>
    <property type="molecule type" value="Genomic_DNA"/>
</dbReference>
<comment type="subcellular location">
    <subcellularLocation>
        <location evidence="1">Membrane</location>
        <topology evidence="1">Multi-pass membrane protein</topology>
    </subcellularLocation>
</comment>
<reference evidence="13" key="1">
    <citation type="submission" date="2020-05" db="EMBL/GenBank/DDBJ databases">
        <authorList>
            <person name="Chiriac C."/>
            <person name="Salcher M."/>
            <person name="Ghai R."/>
            <person name="Kavagutti S V."/>
        </authorList>
    </citation>
    <scope>NUCLEOTIDE SEQUENCE</scope>
</reference>
<evidence type="ECO:0000313" key="16">
    <source>
        <dbReference type="EMBL" id="CAB4640390.1"/>
    </source>
</evidence>
<dbReference type="EMBL" id="CAEZSU010000050">
    <property type="protein sequence ID" value="CAB4547608.1"/>
    <property type="molecule type" value="Genomic_DNA"/>
</dbReference>
<evidence type="ECO:0000313" key="15">
    <source>
        <dbReference type="EMBL" id="CAB4578473.1"/>
    </source>
</evidence>
<feature type="transmembrane region" description="Helical" evidence="12">
    <location>
        <begin position="49"/>
        <end position="69"/>
    </location>
</feature>
<dbReference type="AlphaFoldDB" id="A0A6J6CC16"/>
<dbReference type="InterPro" id="IPR023380">
    <property type="entry name" value="DsbB-like_sf"/>
</dbReference>
<feature type="transmembrane region" description="Helical" evidence="12">
    <location>
        <begin position="6"/>
        <end position="29"/>
    </location>
</feature>
<keyword evidence="3" id="KW-0813">Transport</keyword>
<keyword evidence="10" id="KW-0143">Chaperone</keyword>
<evidence type="ECO:0000256" key="4">
    <source>
        <dbReference type="ARBA" id="ARBA00022692"/>
    </source>
</evidence>
<dbReference type="Gene3D" id="1.20.1550.10">
    <property type="entry name" value="DsbB-like"/>
    <property type="match status" value="1"/>
</dbReference>
<evidence type="ECO:0000256" key="2">
    <source>
        <dbReference type="ARBA" id="ARBA00007602"/>
    </source>
</evidence>
<dbReference type="InterPro" id="IPR003752">
    <property type="entry name" value="DiS_bond_form_DsbB/BdbC"/>
</dbReference>
<dbReference type="PANTHER" id="PTHR43469:SF1">
    <property type="entry name" value="SPBETA PROPHAGE-DERIVED DISULFIDE BOND FORMATION PROTEIN B"/>
    <property type="match status" value="1"/>
</dbReference>
<evidence type="ECO:0000313" key="14">
    <source>
        <dbReference type="EMBL" id="CAB4569242.1"/>
    </source>
</evidence>
<dbReference type="GO" id="GO:0016020">
    <property type="term" value="C:membrane"/>
    <property type="evidence" value="ECO:0007669"/>
    <property type="project" value="UniProtKB-SubCell"/>
</dbReference>
<dbReference type="GO" id="GO:0015035">
    <property type="term" value="F:protein-disulfide reductase activity"/>
    <property type="evidence" value="ECO:0007669"/>
    <property type="project" value="InterPro"/>
</dbReference>
<dbReference type="EMBL" id="CAEZXE010000021">
    <property type="protein sequence ID" value="CAB4671731.1"/>
    <property type="molecule type" value="Genomic_DNA"/>
</dbReference>
<dbReference type="PANTHER" id="PTHR43469">
    <property type="entry name" value="DISULFIDE FORMATION PROTEIN-RELATED"/>
    <property type="match status" value="1"/>
</dbReference>
<dbReference type="SUPFAM" id="SSF158442">
    <property type="entry name" value="DsbB-like"/>
    <property type="match status" value="1"/>
</dbReference>
<evidence type="ECO:0000256" key="8">
    <source>
        <dbReference type="ARBA" id="ARBA00023136"/>
    </source>
</evidence>
<evidence type="ECO:0000256" key="11">
    <source>
        <dbReference type="ARBA" id="ARBA00023284"/>
    </source>
</evidence>
<evidence type="ECO:0000256" key="9">
    <source>
        <dbReference type="ARBA" id="ARBA00023157"/>
    </source>
</evidence>
<evidence type="ECO:0000256" key="12">
    <source>
        <dbReference type="SAM" id="Phobius"/>
    </source>
</evidence>
<evidence type="ECO:0000256" key="3">
    <source>
        <dbReference type="ARBA" id="ARBA00022448"/>
    </source>
</evidence>
<feature type="transmembrane region" description="Helical" evidence="12">
    <location>
        <begin position="155"/>
        <end position="174"/>
    </location>
</feature>
<evidence type="ECO:0000256" key="5">
    <source>
        <dbReference type="ARBA" id="ARBA00022982"/>
    </source>
</evidence>
<evidence type="ECO:0000313" key="13">
    <source>
        <dbReference type="EMBL" id="CAB4547608.1"/>
    </source>
</evidence>
<sequence>MNVQSFSFFFGVLALACWAGAIAVLVGALVRRFGNPDAFGELRFQVGRIALPLAWVIAVVTTLGSLYYSRVQGYLPCELCWYQRICLYPWSVILGIAAWRRDAAIKIYAIPVLCISIVISAYHSWIQWFPPSTGTSFCTADAPCTTKFVNEFDFVTLPFMALSAAVFMIALLLASDPSDSDSEITEEVEVTA</sequence>
<evidence type="ECO:0000313" key="17">
    <source>
        <dbReference type="EMBL" id="CAB4671731.1"/>
    </source>
</evidence>
<feature type="transmembrane region" description="Helical" evidence="12">
    <location>
        <begin position="107"/>
        <end position="126"/>
    </location>
</feature>
<keyword evidence="4 12" id="KW-0812">Transmembrane</keyword>
<dbReference type="Pfam" id="PF02600">
    <property type="entry name" value="DsbB"/>
    <property type="match status" value="1"/>
</dbReference>
<proteinExistence type="inferred from homology"/>
<evidence type="ECO:0000256" key="1">
    <source>
        <dbReference type="ARBA" id="ARBA00004141"/>
    </source>
</evidence>
<keyword evidence="9" id="KW-1015">Disulfide bond</keyword>
<keyword evidence="6 12" id="KW-1133">Transmembrane helix</keyword>
<keyword evidence="8 12" id="KW-0472">Membrane</keyword>
<dbReference type="GO" id="GO:0006457">
    <property type="term" value="P:protein folding"/>
    <property type="evidence" value="ECO:0007669"/>
    <property type="project" value="InterPro"/>
</dbReference>
<keyword evidence="7" id="KW-0560">Oxidoreductase</keyword>
<dbReference type="InterPro" id="IPR012187">
    <property type="entry name" value="Disulphide_bond_form_BdbC"/>
</dbReference>
<evidence type="ECO:0000256" key="10">
    <source>
        <dbReference type="ARBA" id="ARBA00023186"/>
    </source>
</evidence>